<dbReference type="GO" id="GO:0050660">
    <property type="term" value="F:flavin adenine dinucleotide binding"/>
    <property type="evidence" value="ECO:0007669"/>
    <property type="project" value="InterPro"/>
</dbReference>
<reference evidence="2" key="1">
    <citation type="journal article" date="2020" name="Stud. Mycol.">
        <title>101 Dothideomycetes genomes: a test case for predicting lifestyles and emergence of pathogens.</title>
        <authorList>
            <person name="Haridas S."/>
            <person name="Albert R."/>
            <person name="Binder M."/>
            <person name="Bloem J."/>
            <person name="Labutti K."/>
            <person name="Salamov A."/>
            <person name="Andreopoulos B."/>
            <person name="Baker S."/>
            <person name="Barry K."/>
            <person name="Bills G."/>
            <person name="Bluhm B."/>
            <person name="Cannon C."/>
            <person name="Castanera R."/>
            <person name="Culley D."/>
            <person name="Daum C."/>
            <person name="Ezra D."/>
            <person name="Gonzalez J."/>
            <person name="Henrissat B."/>
            <person name="Kuo A."/>
            <person name="Liang C."/>
            <person name="Lipzen A."/>
            <person name="Lutzoni F."/>
            <person name="Magnuson J."/>
            <person name="Mondo S."/>
            <person name="Nolan M."/>
            <person name="Ohm R."/>
            <person name="Pangilinan J."/>
            <person name="Park H.-J."/>
            <person name="Ramirez L."/>
            <person name="Alfaro M."/>
            <person name="Sun H."/>
            <person name="Tritt A."/>
            <person name="Yoshinaga Y."/>
            <person name="Zwiers L.-H."/>
            <person name="Turgeon B."/>
            <person name="Goodwin S."/>
            <person name="Spatafora J."/>
            <person name="Crous P."/>
            <person name="Grigoriev I."/>
        </authorList>
    </citation>
    <scope>NUCLEOTIDE SEQUENCE</scope>
    <source>
        <strain evidence="2">CBS 161.51</strain>
    </source>
</reference>
<dbReference type="AlphaFoldDB" id="A0A6A5SKV3"/>
<organism evidence="2 3">
    <name type="scientific">Clathrospora elynae</name>
    <dbReference type="NCBI Taxonomy" id="706981"/>
    <lineage>
        <taxon>Eukaryota</taxon>
        <taxon>Fungi</taxon>
        <taxon>Dikarya</taxon>
        <taxon>Ascomycota</taxon>
        <taxon>Pezizomycotina</taxon>
        <taxon>Dothideomycetes</taxon>
        <taxon>Pleosporomycetidae</taxon>
        <taxon>Pleosporales</taxon>
        <taxon>Diademaceae</taxon>
        <taxon>Clathrospora</taxon>
    </lineage>
</organism>
<dbReference type="Gene3D" id="3.30.465.10">
    <property type="match status" value="1"/>
</dbReference>
<dbReference type="Proteomes" id="UP000800038">
    <property type="component" value="Unassembled WGS sequence"/>
</dbReference>
<evidence type="ECO:0000259" key="1">
    <source>
        <dbReference type="Pfam" id="PF08031"/>
    </source>
</evidence>
<evidence type="ECO:0000313" key="3">
    <source>
        <dbReference type="Proteomes" id="UP000800038"/>
    </source>
</evidence>
<keyword evidence="3" id="KW-1185">Reference proteome</keyword>
<name>A0A6A5SKV3_9PLEO</name>
<evidence type="ECO:0000313" key="2">
    <source>
        <dbReference type="EMBL" id="KAF1937977.1"/>
    </source>
</evidence>
<protein>
    <recommendedName>
        <fullName evidence="1">Berberine/berberine-like domain-containing protein</fullName>
    </recommendedName>
</protein>
<dbReference type="Gene3D" id="3.40.462.20">
    <property type="match status" value="1"/>
</dbReference>
<dbReference type="InterPro" id="IPR012951">
    <property type="entry name" value="BBE"/>
</dbReference>
<dbReference type="OrthoDB" id="9983560at2759"/>
<sequence>MNSESATWDTLATDLAVVNSWQDRLRDLTPDGGAYASEATFDNPRWKTDYYGDNYPRLLSIKQRYDPGFVLWNQLGVGSDAYKLDEQGRLCAA</sequence>
<accession>A0A6A5SKV3</accession>
<dbReference type="Pfam" id="PF08031">
    <property type="entry name" value="BBE"/>
    <property type="match status" value="1"/>
</dbReference>
<gene>
    <name evidence="2" type="ORF">EJ02DRAFT_355569</name>
</gene>
<dbReference type="EMBL" id="ML976119">
    <property type="protein sequence ID" value="KAF1937977.1"/>
    <property type="molecule type" value="Genomic_DNA"/>
</dbReference>
<dbReference type="GO" id="GO:0016491">
    <property type="term" value="F:oxidoreductase activity"/>
    <property type="evidence" value="ECO:0007669"/>
    <property type="project" value="InterPro"/>
</dbReference>
<dbReference type="InterPro" id="IPR016169">
    <property type="entry name" value="FAD-bd_PCMH_sub2"/>
</dbReference>
<proteinExistence type="predicted"/>
<feature type="domain" description="Berberine/berberine-like" evidence="1">
    <location>
        <begin position="34"/>
        <end position="77"/>
    </location>
</feature>